<dbReference type="SUPFAM" id="SSF54427">
    <property type="entry name" value="NTF2-like"/>
    <property type="match status" value="1"/>
</dbReference>
<accession>A0A2P7RXU0</accession>
<dbReference type="AlphaFoldDB" id="A0A2P7RXU0"/>
<name>A0A2P7RXU0_9HYPH</name>
<dbReference type="OrthoDB" id="9808719at2"/>
<comment type="caution">
    <text evidence="2">The sequence shown here is derived from an EMBL/GenBank/DDBJ whole genome shotgun (WGS) entry which is preliminary data.</text>
</comment>
<proteinExistence type="predicted"/>
<dbReference type="InterPro" id="IPR032710">
    <property type="entry name" value="NTF2-like_dom_sf"/>
</dbReference>
<protein>
    <submittedName>
        <fullName evidence="2">Polyketide cyclase</fullName>
    </submittedName>
</protein>
<dbReference type="RefSeq" id="WP_106727070.1">
    <property type="nucleotide sequence ID" value="NZ_PXYL01000024.1"/>
</dbReference>
<gene>
    <name evidence="2" type="ORF">C7I85_26830</name>
</gene>
<organism evidence="2 3">
    <name type="scientific">Pseudaminobacter soli</name>
    <name type="common">ex Li et al. 2025</name>
    <dbReference type="NCBI Taxonomy" id="1295366"/>
    <lineage>
        <taxon>Bacteria</taxon>
        <taxon>Pseudomonadati</taxon>
        <taxon>Pseudomonadota</taxon>
        <taxon>Alphaproteobacteria</taxon>
        <taxon>Hyphomicrobiales</taxon>
        <taxon>Phyllobacteriaceae</taxon>
        <taxon>Pseudaminobacter</taxon>
    </lineage>
</organism>
<keyword evidence="3" id="KW-1185">Reference proteome</keyword>
<dbReference type="Proteomes" id="UP000240653">
    <property type="component" value="Unassembled WGS sequence"/>
</dbReference>
<feature type="domain" description="SnoaL-like" evidence="1">
    <location>
        <begin position="10"/>
        <end position="109"/>
    </location>
</feature>
<reference evidence="2 3" key="1">
    <citation type="submission" date="2018-03" db="EMBL/GenBank/DDBJ databases">
        <title>The draft genome of Mesorhizobium soli JCM 19897.</title>
        <authorList>
            <person name="Li L."/>
            <person name="Liu L."/>
            <person name="Liang L."/>
            <person name="Wang T."/>
            <person name="Zhang X."/>
        </authorList>
    </citation>
    <scope>NUCLEOTIDE SEQUENCE [LARGE SCALE GENOMIC DNA]</scope>
    <source>
        <strain evidence="2 3">JCM 19897</strain>
    </source>
</reference>
<evidence type="ECO:0000313" key="2">
    <source>
        <dbReference type="EMBL" id="PSJ55026.1"/>
    </source>
</evidence>
<dbReference type="Pfam" id="PF12680">
    <property type="entry name" value="SnoaL_2"/>
    <property type="match status" value="1"/>
</dbReference>
<dbReference type="InterPro" id="IPR037401">
    <property type="entry name" value="SnoaL-like"/>
</dbReference>
<sequence>MTELETIAKNYIAAWNEAEPARRRELLEAAFATDIRYHDPIMQGDGHGGIGALIDGVHKQFPGFRFTLKGKPDGFADHIRFSWGLGPDGSEAVIEGTDFGVIEDGRLKRVTGFLDKVPG</sequence>
<evidence type="ECO:0000259" key="1">
    <source>
        <dbReference type="Pfam" id="PF12680"/>
    </source>
</evidence>
<dbReference type="EMBL" id="PXYL01000024">
    <property type="protein sequence ID" value="PSJ55026.1"/>
    <property type="molecule type" value="Genomic_DNA"/>
</dbReference>
<dbReference type="Gene3D" id="3.10.450.50">
    <property type="match status" value="1"/>
</dbReference>
<evidence type="ECO:0000313" key="3">
    <source>
        <dbReference type="Proteomes" id="UP000240653"/>
    </source>
</evidence>